<feature type="transmembrane region" description="Helical" evidence="1">
    <location>
        <begin position="429"/>
        <end position="447"/>
    </location>
</feature>
<comment type="caution">
    <text evidence="3">The sequence shown here is derived from an EMBL/GenBank/DDBJ whole genome shotgun (WGS) entry which is preliminary data.</text>
</comment>
<keyword evidence="1" id="KW-0472">Membrane</keyword>
<dbReference type="InterPro" id="IPR040346">
    <property type="entry name" value="GEX1/Brambleberry"/>
</dbReference>
<feature type="signal peptide" evidence="2">
    <location>
        <begin position="1"/>
        <end position="22"/>
    </location>
</feature>
<gene>
    <name evidence="3" type="ORF">LITE_LOCUS33679</name>
</gene>
<feature type="transmembrane region" description="Helical" evidence="1">
    <location>
        <begin position="490"/>
        <end position="510"/>
    </location>
</feature>
<evidence type="ECO:0000313" key="3">
    <source>
        <dbReference type="EMBL" id="CAI0458743.1"/>
    </source>
</evidence>
<protein>
    <recommendedName>
        <fullName evidence="5">Protein GAMETE EXPRESSED 1</fullName>
    </recommendedName>
</protein>
<feature type="chain" id="PRO_5043886049" description="Protein GAMETE EXPRESSED 1" evidence="2">
    <location>
        <begin position="23"/>
        <end position="598"/>
    </location>
</feature>
<dbReference type="PANTHER" id="PTHR33538">
    <property type="entry name" value="PROTEIN GAMETE EXPRESSED 1"/>
    <property type="match status" value="1"/>
</dbReference>
<keyword evidence="1" id="KW-1133">Transmembrane helix</keyword>
<name>A0AAV0NJF4_9ROSI</name>
<feature type="transmembrane region" description="Helical" evidence="1">
    <location>
        <begin position="459"/>
        <end position="478"/>
    </location>
</feature>
<keyword evidence="1" id="KW-0812">Transmembrane</keyword>
<dbReference type="EMBL" id="CAMGYJ010000008">
    <property type="protein sequence ID" value="CAI0458743.1"/>
    <property type="molecule type" value="Genomic_DNA"/>
</dbReference>
<reference evidence="3" key="1">
    <citation type="submission" date="2022-08" db="EMBL/GenBank/DDBJ databases">
        <authorList>
            <person name="Gutierrez-Valencia J."/>
        </authorList>
    </citation>
    <scope>NUCLEOTIDE SEQUENCE</scope>
</reference>
<evidence type="ECO:0000313" key="4">
    <source>
        <dbReference type="Proteomes" id="UP001154282"/>
    </source>
</evidence>
<evidence type="ECO:0000256" key="1">
    <source>
        <dbReference type="SAM" id="Phobius"/>
    </source>
</evidence>
<dbReference type="PANTHER" id="PTHR33538:SF2">
    <property type="entry name" value="PROTEIN GAMETE EXPRESSED 1"/>
    <property type="match status" value="1"/>
</dbReference>
<organism evidence="3 4">
    <name type="scientific">Linum tenue</name>
    <dbReference type="NCBI Taxonomy" id="586396"/>
    <lineage>
        <taxon>Eukaryota</taxon>
        <taxon>Viridiplantae</taxon>
        <taxon>Streptophyta</taxon>
        <taxon>Embryophyta</taxon>
        <taxon>Tracheophyta</taxon>
        <taxon>Spermatophyta</taxon>
        <taxon>Magnoliopsida</taxon>
        <taxon>eudicotyledons</taxon>
        <taxon>Gunneridae</taxon>
        <taxon>Pentapetalae</taxon>
        <taxon>rosids</taxon>
        <taxon>fabids</taxon>
        <taxon>Malpighiales</taxon>
        <taxon>Linaceae</taxon>
        <taxon>Linum</taxon>
    </lineage>
</organism>
<dbReference type="AlphaFoldDB" id="A0AAV0NJF4"/>
<accession>A0AAV0NJF4</accession>
<proteinExistence type="predicted"/>
<sequence>MINYNLMLFFLVLVSFSPNCQSWGWFSSSSSSSSSSSASAAEDGGGGVVVAEFSMDGPANAKAMELVEKARSKLVGSNSCWQNAYQHVFAGCTQILANDEKRSRFAWHLSDCFQKDSGRKPFPHCGENSAMVHCLKKLDDHEQKIYLEFLLETNSICYQLQVHAFKLETERLVNELTSSALYTEQKLDAIKHITSSLLLRSNQIHDSLNSMDLQVQHVIQTTKGVENQMDTLSKHSEAVYRRSEEIAESQSELRAGQEKMNDVLKEGVTMLHDAYNSLGEEVGKLRNEAIEIVKQVDSVGETMSSKFQTLQSKADDIENMAGSSLSKQQELLDGQSTALKGLQILTESQSAALEESRNAAQHLVDLSRKQQEELLHRQEQLHQVHDHLVENSQSILAAQEAFEKKQASMFVALDKLFDLHNAMLLESRAIKAFFVYVMSTFIIYMLTSTKQTYPVRANLYIGLCITFIMEVAIIRITPGDIEQQTWIINLMRSLYAVLAILQLLHAIYTYRDYEAINHKMIASLVEMVNCLQRNKEDSWEEDSDVDWPSWIEDELPEEVASLEDPDYVPPNDMTDKSIICVPKTRNYDLRKRHHQLLS</sequence>
<evidence type="ECO:0000256" key="2">
    <source>
        <dbReference type="SAM" id="SignalP"/>
    </source>
</evidence>
<keyword evidence="2" id="KW-0732">Signal</keyword>
<evidence type="ECO:0008006" key="5">
    <source>
        <dbReference type="Google" id="ProtNLM"/>
    </source>
</evidence>
<dbReference type="Proteomes" id="UP001154282">
    <property type="component" value="Unassembled WGS sequence"/>
</dbReference>
<keyword evidence="4" id="KW-1185">Reference proteome</keyword>